<accession>A0ABQ9I4U7</accession>
<dbReference type="Proteomes" id="UP001159363">
    <property type="component" value="Chromosome 2"/>
</dbReference>
<evidence type="ECO:0000256" key="1">
    <source>
        <dbReference type="SAM" id="Coils"/>
    </source>
</evidence>
<sequence>MAPVFPNRMAKCRTKKKENEEMWNEYLEKDKLQNQKTRTDYKLLEEKKQKDRKRQRLCRMTKKVIIK</sequence>
<feature type="coiled-coil region" evidence="1">
    <location>
        <begin position="27"/>
        <end position="54"/>
    </location>
</feature>
<evidence type="ECO:0000313" key="2">
    <source>
        <dbReference type="EMBL" id="KAJ8891659.1"/>
    </source>
</evidence>
<dbReference type="EMBL" id="JARBHB010000002">
    <property type="protein sequence ID" value="KAJ8891659.1"/>
    <property type="molecule type" value="Genomic_DNA"/>
</dbReference>
<proteinExistence type="predicted"/>
<keyword evidence="3" id="KW-1185">Reference proteome</keyword>
<keyword evidence="1" id="KW-0175">Coiled coil</keyword>
<gene>
    <name evidence="2" type="ORF">PR048_004187</name>
</gene>
<reference evidence="2 3" key="1">
    <citation type="submission" date="2023-02" db="EMBL/GenBank/DDBJ databases">
        <title>LHISI_Scaffold_Assembly.</title>
        <authorList>
            <person name="Stuart O.P."/>
            <person name="Cleave R."/>
            <person name="Magrath M.J.L."/>
            <person name="Mikheyev A.S."/>
        </authorList>
    </citation>
    <scope>NUCLEOTIDE SEQUENCE [LARGE SCALE GENOMIC DNA]</scope>
    <source>
        <strain evidence="2">Daus_M_001</strain>
        <tissue evidence="2">Leg muscle</tissue>
    </source>
</reference>
<comment type="caution">
    <text evidence="2">The sequence shown here is derived from an EMBL/GenBank/DDBJ whole genome shotgun (WGS) entry which is preliminary data.</text>
</comment>
<organism evidence="2 3">
    <name type="scientific">Dryococelus australis</name>
    <dbReference type="NCBI Taxonomy" id="614101"/>
    <lineage>
        <taxon>Eukaryota</taxon>
        <taxon>Metazoa</taxon>
        <taxon>Ecdysozoa</taxon>
        <taxon>Arthropoda</taxon>
        <taxon>Hexapoda</taxon>
        <taxon>Insecta</taxon>
        <taxon>Pterygota</taxon>
        <taxon>Neoptera</taxon>
        <taxon>Polyneoptera</taxon>
        <taxon>Phasmatodea</taxon>
        <taxon>Verophasmatodea</taxon>
        <taxon>Anareolatae</taxon>
        <taxon>Phasmatidae</taxon>
        <taxon>Eurycanthinae</taxon>
        <taxon>Dryococelus</taxon>
    </lineage>
</organism>
<name>A0ABQ9I4U7_9NEOP</name>
<protein>
    <submittedName>
        <fullName evidence="2">Uncharacterized protein</fullName>
    </submittedName>
</protein>
<evidence type="ECO:0000313" key="3">
    <source>
        <dbReference type="Proteomes" id="UP001159363"/>
    </source>
</evidence>